<gene>
    <name evidence="1" type="ORF">LACBIDRAFT_294859</name>
</gene>
<reference evidence="1 2" key="1">
    <citation type="journal article" date="2008" name="Nature">
        <title>The genome of Laccaria bicolor provides insights into mycorrhizal symbiosis.</title>
        <authorList>
            <person name="Martin F."/>
            <person name="Aerts A."/>
            <person name="Ahren D."/>
            <person name="Brun A."/>
            <person name="Danchin E.G.J."/>
            <person name="Duchaussoy F."/>
            <person name="Gibon J."/>
            <person name="Kohler A."/>
            <person name="Lindquist E."/>
            <person name="Pereda V."/>
            <person name="Salamov A."/>
            <person name="Shapiro H.J."/>
            <person name="Wuyts J."/>
            <person name="Blaudez D."/>
            <person name="Buee M."/>
            <person name="Brokstein P."/>
            <person name="Canbaeck B."/>
            <person name="Cohen D."/>
            <person name="Courty P.E."/>
            <person name="Coutinho P.M."/>
            <person name="Delaruelle C."/>
            <person name="Detter J.C."/>
            <person name="Deveau A."/>
            <person name="DiFazio S."/>
            <person name="Duplessis S."/>
            <person name="Fraissinet-Tachet L."/>
            <person name="Lucic E."/>
            <person name="Frey-Klett P."/>
            <person name="Fourrey C."/>
            <person name="Feussner I."/>
            <person name="Gay G."/>
            <person name="Grimwood J."/>
            <person name="Hoegger P.J."/>
            <person name="Jain P."/>
            <person name="Kilaru S."/>
            <person name="Labbe J."/>
            <person name="Lin Y.C."/>
            <person name="Legue V."/>
            <person name="Le Tacon F."/>
            <person name="Marmeisse R."/>
            <person name="Melayah D."/>
            <person name="Montanini B."/>
            <person name="Muratet M."/>
            <person name="Nehls U."/>
            <person name="Niculita-Hirzel H."/>
            <person name="Oudot-Le Secq M.P."/>
            <person name="Peter M."/>
            <person name="Quesneville H."/>
            <person name="Rajashekar B."/>
            <person name="Reich M."/>
            <person name="Rouhier N."/>
            <person name="Schmutz J."/>
            <person name="Yin T."/>
            <person name="Chalot M."/>
            <person name="Henrissat B."/>
            <person name="Kuees U."/>
            <person name="Lucas S."/>
            <person name="Van de Peer Y."/>
            <person name="Podila G.K."/>
            <person name="Polle A."/>
            <person name="Pukkila P.J."/>
            <person name="Richardson P.M."/>
            <person name="Rouze P."/>
            <person name="Sanders I.R."/>
            <person name="Stajich J.E."/>
            <person name="Tunlid A."/>
            <person name="Tuskan G."/>
            <person name="Grigoriev I.V."/>
        </authorList>
    </citation>
    <scope>NUCLEOTIDE SEQUENCE [LARGE SCALE GENOMIC DNA]</scope>
    <source>
        <strain evidence="2">S238N-H82 / ATCC MYA-4686</strain>
    </source>
</reference>
<dbReference type="GeneID" id="6079622"/>
<name>B0DJ40_LACBS</name>
<dbReference type="KEGG" id="lbc:LACBIDRAFT_294859"/>
<organism evidence="2">
    <name type="scientific">Laccaria bicolor (strain S238N-H82 / ATCC MYA-4686)</name>
    <name type="common">Bicoloured deceiver</name>
    <name type="synonym">Laccaria laccata var. bicolor</name>
    <dbReference type="NCBI Taxonomy" id="486041"/>
    <lineage>
        <taxon>Eukaryota</taxon>
        <taxon>Fungi</taxon>
        <taxon>Dikarya</taxon>
        <taxon>Basidiomycota</taxon>
        <taxon>Agaricomycotina</taxon>
        <taxon>Agaricomycetes</taxon>
        <taxon>Agaricomycetidae</taxon>
        <taxon>Agaricales</taxon>
        <taxon>Agaricineae</taxon>
        <taxon>Hydnangiaceae</taxon>
        <taxon>Laccaria</taxon>
    </lineage>
</organism>
<dbReference type="EMBL" id="DS547113">
    <property type="protein sequence ID" value="EDR05455.1"/>
    <property type="molecule type" value="Genomic_DNA"/>
</dbReference>
<dbReference type="InParanoid" id="B0DJ40"/>
<accession>B0DJ40</accession>
<dbReference type="Proteomes" id="UP000001194">
    <property type="component" value="Unassembled WGS sequence"/>
</dbReference>
<protein>
    <submittedName>
        <fullName evidence="1">Predicted protein</fullName>
    </submittedName>
</protein>
<keyword evidence="2" id="KW-1185">Reference proteome</keyword>
<evidence type="ECO:0000313" key="1">
    <source>
        <dbReference type="EMBL" id="EDR05455.1"/>
    </source>
</evidence>
<dbReference type="RefSeq" id="XP_001884013.1">
    <property type="nucleotide sequence ID" value="XM_001883978.1"/>
</dbReference>
<sequence>MNAVFAQVEVPGPHENDAITSTRDLGSSSQRNFCTLSPFPTGSLMAPFAGTDCSLVPLPLLRLSTNPTPCSQMATHLNRNLPTWNDTSYSSTYLTSTTTTEAWSTVILSHSSNISLQSLYWFNLTHPRRVNSCETRSGGNEAVSRVSRLSSPIQPFVGILTCNLIAPPDHELNSMTIPTAIKARPPRVHDNDREPRPPRVHVHNHDHTHATVTTPRCNLIAPPNNRVNGALPTDTFGRGRKPRSASFAISLGSFNRVPVIVTARNVYLCDANSSSVYTACQPSNRRLPLEDESGTLCLGFVRNEFSRGAEERIVVQENGQRQRSIAGDEPTPTRGLFFTVLNLSVVQEKGHGKCPIAGSRVKIDRLGNVQGPTHSTHYDRLGPPPILRAARETSSPAHETGCECANSYGGYGVERTLRSELSFRGVTYVSPGFSQLRFADNLLLCVIVWIPLRSPGRICTARLVYEKSQPHPRIRNPATPLKQNISTWADAAFAYVN</sequence>
<dbReference type="HOGENOM" id="CLU_548678_0_0_1"/>
<proteinExistence type="predicted"/>
<evidence type="ECO:0000313" key="2">
    <source>
        <dbReference type="Proteomes" id="UP000001194"/>
    </source>
</evidence>
<dbReference type="AlphaFoldDB" id="B0DJ40"/>